<protein>
    <submittedName>
        <fullName evidence="2">Regulator of replication initiation timing</fullName>
    </submittedName>
</protein>
<feature type="region of interest" description="Disordered" evidence="1">
    <location>
        <begin position="235"/>
        <end position="270"/>
    </location>
</feature>
<evidence type="ECO:0000313" key="2">
    <source>
        <dbReference type="EMBL" id="MDR6243156.1"/>
    </source>
</evidence>
<feature type="compositionally biased region" description="Polar residues" evidence="1">
    <location>
        <begin position="241"/>
        <end position="252"/>
    </location>
</feature>
<dbReference type="Proteomes" id="UP001185028">
    <property type="component" value="Unassembled WGS sequence"/>
</dbReference>
<evidence type="ECO:0000313" key="3">
    <source>
        <dbReference type="Proteomes" id="UP001185028"/>
    </source>
</evidence>
<keyword evidence="3" id="KW-1185">Reference proteome</keyword>
<comment type="caution">
    <text evidence="2">The sequence shown here is derived from an EMBL/GenBank/DDBJ whole genome shotgun (WGS) entry which is preliminary data.</text>
</comment>
<gene>
    <name evidence="2" type="ORF">JOC58_001041</name>
</gene>
<sequence>MIKGDSFRLFVPLEKSIDMDGAGDYIVEGVMSSDDTDEQNDSITPAGMDTSYFLDKGWIKWEHGNTPDQFIGEPLDVRIGEFQHPVTQKSINGVYLKGKLYANRNLTMQAVVAMEDLQKSQSSRRVGWSIEGGVVERCKQTGKILKSVLRNVVLTMNPVNTVTYAELVKSFNQGDETYMTTNNQDPQGQESNDITVALAGLSKSMTQIIKQNGETQELVKSLTAENSTLKTEVEELRKSLDQPQGRKSYTSQRDPKSFTRPQDGDQKTHKEILEVLEKSFEEGELGANEVIRFESGTPLSKLSLPASVKEKLGV</sequence>
<proteinExistence type="predicted"/>
<name>A0ABU1IVB5_9BACL</name>
<dbReference type="RefSeq" id="WP_188775352.1">
    <property type="nucleotide sequence ID" value="NZ_BMMB01000004.1"/>
</dbReference>
<organism evidence="2 3">
    <name type="scientific">Paenibacillus hunanensis</name>
    <dbReference type="NCBI Taxonomy" id="539262"/>
    <lineage>
        <taxon>Bacteria</taxon>
        <taxon>Bacillati</taxon>
        <taxon>Bacillota</taxon>
        <taxon>Bacilli</taxon>
        <taxon>Bacillales</taxon>
        <taxon>Paenibacillaceae</taxon>
        <taxon>Paenibacillus</taxon>
    </lineage>
</organism>
<reference evidence="2 3" key="1">
    <citation type="submission" date="2023-07" db="EMBL/GenBank/DDBJ databases">
        <title>Genomic Encyclopedia of Type Strains, Phase IV (KMG-IV): sequencing the most valuable type-strain genomes for metagenomic binning, comparative biology and taxonomic classification.</title>
        <authorList>
            <person name="Goeker M."/>
        </authorList>
    </citation>
    <scope>NUCLEOTIDE SEQUENCE [LARGE SCALE GENOMIC DNA]</scope>
    <source>
        <strain evidence="2 3">DSM 22170</strain>
    </source>
</reference>
<dbReference type="EMBL" id="JAVDQH010000003">
    <property type="protein sequence ID" value="MDR6243156.1"/>
    <property type="molecule type" value="Genomic_DNA"/>
</dbReference>
<evidence type="ECO:0000256" key="1">
    <source>
        <dbReference type="SAM" id="MobiDB-lite"/>
    </source>
</evidence>
<feature type="compositionally biased region" description="Basic and acidic residues" evidence="1">
    <location>
        <begin position="253"/>
        <end position="270"/>
    </location>
</feature>
<accession>A0ABU1IVB5</accession>